<reference evidence="2" key="1">
    <citation type="submission" date="2021-06" db="EMBL/GenBank/DDBJ databases">
        <authorList>
            <person name="Hodson N. C."/>
            <person name="Mongue J. A."/>
            <person name="Jaron S. K."/>
        </authorList>
    </citation>
    <scope>NUCLEOTIDE SEQUENCE</scope>
</reference>
<evidence type="ECO:0000256" key="1">
    <source>
        <dbReference type="SAM" id="MobiDB-lite"/>
    </source>
</evidence>
<feature type="compositionally biased region" description="Polar residues" evidence="1">
    <location>
        <begin position="315"/>
        <end position="351"/>
    </location>
</feature>
<dbReference type="EMBL" id="CAJVCH010058107">
    <property type="protein sequence ID" value="CAG7719030.1"/>
    <property type="molecule type" value="Genomic_DNA"/>
</dbReference>
<sequence length="488" mass="55046">MPEVFQHPDLTSDDEPEELQRLHILRQKTTMWTKKEIEMLGFDPDNIAMEKIYGDLLGTPDELAPEVRDYIKDKKVVSDDVDNASITSDEWVQALRSRVEEIQEQSNDSMLRSFWSRINTDASQLFNTPVFKSRKDSKMSKGSSGSSDQSDDLSRQKIVTNKIVSKPKTNDKPPGRPSIKVSRLTGRKRNERNLSVRDISAQPMPSAPKFWVSKKATPVKKFSQTPSTLGRLNPTYAGPVLTRVPSPVKLNPSKILSDSNSPTQGKVDTEEPKQRPPIKHKHWHELMRLKPHAPVETKPEEGSKPKTDARLASGVDNNASNRQVRSSVPNPNQQVQTSTPNDPNSQVQSPAATGDPDFNSKDEKKNSFPKTDPNQSRKDENRTSGPKEDHKRDVVDNTIFTPKHDPVLRQDQDNRKSQPQDGVNPKRDDDKMQPREAPEQPQHRNTYVPKDGPNSSQNPNLTLPRSPLLYRAGKKLSEGPRSPNIEKM</sequence>
<proteinExistence type="predicted"/>
<keyword evidence="3" id="KW-1185">Reference proteome</keyword>
<feature type="region of interest" description="Disordered" evidence="1">
    <location>
        <begin position="129"/>
        <end position="488"/>
    </location>
</feature>
<feature type="compositionally biased region" description="Basic and acidic residues" evidence="1">
    <location>
        <begin position="284"/>
        <end position="309"/>
    </location>
</feature>
<accession>A0A8J2JKI4</accession>
<name>A0A8J2JKI4_9HEXA</name>
<evidence type="ECO:0000313" key="2">
    <source>
        <dbReference type="EMBL" id="CAG7719030.1"/>
    </source>
</evidence>
<gene>
    <name evidence="2" type="ORF">AFUS01_LOCUS8375</name>
</gene>
<dbReference type="Proteomes" id="UP000708208">
    <property type="component" value="Unassembled WGS sequence"/>
</dbReference>
<dbReference type="AlphaFoldDB" id="A0A8J2JKI4"/>
<feature type="compositionally biased region" description="Polar residues" evidence="1">
    <location>
        <begin position="254"/>
        <end position="266"/>
    </location>
</feature>
<feature type="compositionally biased region" description="Basic and acidic residues" evidence="1">
    <location>
        <begin position="375"/>
        <end position="395"/>
    </location>
</feature>
<protein>
    <submittedName>
        <fullName evidence="2">Uncharacterized protein</fullName>
    </submittedName>
</protein>
<feature type="compositionally biased region" description="Basic and acidic residues" evidence="1">
    <location>
        <begin position="402"/>
        <end position="442"/>
    </location>
</feature>
<organism evidence="2 3">
    <name type="scientific">Allacma fusca</name>
    <dbReference type="NCBI Taxonomy" id="39272"/>
    <lineage>
        <taxon>Eukaryota</taxon>
        <taxon>Metazoa</taxon>
        <taxon>Ecdysozoa</taxon>
        <taxon>Arthropoda</taxon>
        <taxon>Hexapoda</taxon>
        <taxon>Collembola</taxon>
        <taxon>Symphypleona</taxon>
        <taxon>Sminthuridae</taxon>
        <taxon>Allacma</taxon>
    </lineage>
</organism>
<comment type="caution">
    <text evidence="2">The sequence shown here is derived from an EMBL/GenBank/DDBJ whole genome shotgun (WGS) entry which is preliminary data.</text>
</comment>
<feature type="compositionally biased region" description="Polar residues" evidence="1">
    <location>
        <begin position="453"/>
        <end position="463"/>
    </location>
</feature>
<evidence type="ECO:0000313" key="3">
    <source>
        <dbReference type="Proteomes" id="UP000708208"/>
    </source>
</evidence>